<keyword evidence="6" id="KW-1185">Reference proteome</keyword>
<protein>
    <recommendedName>
        <fullName evidence="4">Methyltransferase type 11 domain-containing protein</fullName>
    </recommendedName>
</protein>
<comment type="similarity">
    <text evidence="1">Belongs to the methyltransferase superfamily.</text>
</comment>
<dbReference type="PANTHER" id="PTHR44942">
    <property type="entry name" value="METHYLTRANSF_11 DOMAIN-CONTAINING PROTEIN"/>
    <property type="match status" value="1"/>
</dbReference>
<dbReference type="GO" id="GO:0008757">
    <property type="term" value="F:S-adenosylmethionine-dependent methyltransferase activity"/>
    <property type="evidence" value="ECO:0007669"/>
    <property type="project" value="InterPro"/>
</dbReference>
<accession>A0A8J3VN98</accession>
<dbReference type="InterPro" id="IPR013216">
    <property type="entry name" value="Methyltransf_11"/>
</dbReference>
<evidence type="ECO:0000313" key="5">
    <source>
        <dbReference type="EMBL" id="GIH12999.1"/>
    </source>
</evidence>
<gene>
    <name evidence="5" type="ORF">Raf01_11710</name>
</gene>
<evidence type="ECO:0000259" key="4">
    <source>
        <dbReference type="Pfam" id="PF08241"/>
    </source>
</evidence>
<dbReference type="AlphaFoldDB" id="A0A8J3VN98"/>
<evidence type="ECO:0000313" key="6">
    <source>
        <dbReference type="Proteomes" id="UP000642748"/>
    </source>
</evidence>
<dbReference type="InterPro" id="IPR051052">
    <property type="entry name" value="Diverse_substrate_MTase"/>
</dbReference>
<keyword evidence="2" id="KW-0489">Methyltransferase</keyword>
<dbReference type="EMBL" id="BONZ01000013">
    <property type="protein sequence ID" value="GIH12999.1"/>
    <property type="molecule type" value="Genomic_DNA"/>
</dbReference>
<name>A0A8J3VN98_9ACTN</name>
<keyword evidence="3" id="KW-0808">Transferase</keyword>
<dbReference type="GO" id="GO:0032259">
    <property type="term" value="P:methylation"/>
    <property type="evidence" value="ECO:0007669"/>
    <property type="project" value="UniProtKB-KW"/>
</dbReference>
<dbReference type="Pfam" id="PF08241">
    <property type="entry name" value="Methyltransf_11"/>
    <property type="match status" value="1"/>
</dbReference>
<evidence type="ECO:0000256" key="3">
    <source>
        <dbReference type="ARBA" id="ARBA00022679"/>
    </source>
</evidence>
<evidence type="ECO:0000256" key="2">
    <source>
        <dbReference type="ARBA" id="ARBA00022603"/>
    </source>
</evidence>
<evidence type="ECO:0000256" key="1">
    <source>
        <dbReference type="ARBA" id="ARBA00008361"/>
    </source>
</evidence>
<dbReference type="PANTHER" id="PTHR44942:SF4">
    <property type="entry name" value="METHYLTRANSFERASE TYPE 11 DOMAIN-CONTAINING PROTEIN"/>
    <property type="match status" value="1"/>
</dbReference>
<reference evidence="5" key="1">
    <citation type="submission" date="2021-01" db="EMBL/GenBank/DDBJ databases">
        <title>Whole genome shotgun sequence of Rugosimonospora africana NBRC 104875.</title>
        <authorList>
            <person name="Komaki H."/>
            <person name="Tamura T."/>
        </authorList>
    </citation>
    <scope>NUCLEOTIDE SEQUENCE</scope>
    <source>
        <strain evidence="5">NBRC 104875</strain>
    </source>
</reference>
<dbReference type="InterPro" id="IPR029063">
    <property type="entry name" value="SAM-dependent_MTases_sf"/>
</dbReference>
<dbReference type="SUPFAM" id="SSF53335">
    <property type="entry name" value="S-adenosyl-L-methionine-dependent methyltransferases"/>
    <property type="match status" value="1"/>
</dbReference>
<organism evidence="5 6">
    <name type="scientific">Rugosimonospora africana</name>
    <dbReference type="NCBI Taxonomy" id="556532"/>
    <lineage>
        <taxon>Bacteria</taxon>
        <taxon>Bacillati</taxon>
        <taxon>Actinomycetota</taxon>
        <taxon>Actinomycetes</taxon>
        <taxon>Micromonosporales</taxon>
        <taxon>Micromonosporaceae</taxon>
        <taxon>Rugosimonospora</taxon>
    </lineage>
</organism>
<sequence>MVVTVETPEQRRTREQQRVLFDGVAGLYDATRQSYPAEIVDAVVANAAIGPGAAVLEIGCGTGQLTRQLAGQAFNLTAIDIGAAMVQAARRNVADATARFQVCSFEDFPDSGPFDLIVSATAFHWIDPSVGLAKADRLLRPGGWVALLTTGERYPEPLQGRLRDLWVRYSRQAGKWGGQPAWLTALRENGRFGETVEASHTRALRLPAEAIVGVERTRATFLSYAEQDQADFTADLKALLEPGSHVDLIQESFLAMAPTVS</sequence>
<dbReference type="Gene3D" id="3.40.50.150">
    <property type="entry name" value="Vaccinia Virus protein VP39"/>
    <property type="match status" value="1"/>
</dbReference>
<feature type="domain" description="Methyltransferase type 11" evidence="4">
    <location>
        <begin position="56"/>
        <end position="146"/>
    </location>
</feature>
<proteinExistence type="inferred from homology"/>
<dbReference type="Proteomes" id="UP000642748">
    <property type="component" value="Unassembled WGS sequence"/>
</dbReference>
<comment type="caution">
    <text evidence="5">The sequence shown here is derived from an EMBL/GenBank/DDBJ whole genome shotgun (WGS) entry which is preliminary data.</text>
</comment>
<dbReference type="CDD" id="cd02440">
    <property type="entry name" value="AdoMet_MTases"/>
    <property type="match status" value="1"/>
</dbReference>